<dbReference type="InterPro" id="IPR023465">
    <property type="entry name" value="Riboflavin_kinase_dom_sf"/>
</dbReference>
<evidence type="ECO:0000259" key="16">
    <source>
        <dbReference type="SMART" id="SM00904"/>
    </source>
</evidence>
<dbReference type="SUPFAM" id="SSF52374">
    <property type="entry name" value="Nucleotidylyl transferase"/>
    <property type="match status" value="1"/>
</dbReference>
<evidence type="ECO:0000256" key="2">
    <source>
        <dbReference type="ARBA" id="ARBA00004726"/>
    </source>
</evidence>
<dbReference type="FunFam" id="3.40.50.620:FF:000021">
    <property type="entry name" value="Riboflavin biosynthesis protein"/>
    <property type="match status" value="1"/>
</dbReference>
<dbReference type="GO" id="GO:0005524">
    <property type="term" value="F:ATP binding"/>
    <property type="evidence" value="ECO:0007669"/>
    <property type="project" value="UniProtKB-UniRule"/>
</dbReference>
<comment type="catalytic activity">
    <reaction evidence="14 15">
        <text>FMN + ATP + H(+) = FAD + diphosphate</text>
        <dbReference type="Rhea" id="RHEA:17237"/>
        <dbReference type="ChEBI" id="CHEBI:15378"/>
        <dbReference type="ChEBI" id="CHEBI:30616"/>
        <dbReference type="ChEBI" id="CHEBI:33019"/>
        <dbReference type="ChEBI" id="CHEBI:57692"/>
        <dbReference type="ChEBI" id="CHEBI:58210"/>
        <dbReference type="EC" id="2.7.7.2"/>
    </reaction>
</comment>
<dbReference type="GO" id="GO:0006747">
    <property type="term" value="P:FAD biosynthetic process"/>
    <property type="evidence" value="ECO:0007669"/>
    <property type="project" value="UniProtKB-UniRule"/>
</dbReference>
<evidence type="ECO:0000256" key="5">
    <source>
        <dbReference type="ARBA" id="ARBA00022643"/>
    </source>
</evidence>
<evidence type="ECO:0000313" key="18">
    <source>
        <dbReference type="Proteomes" id="UP000007468"/>
    </source>
</evidence>
<dbReference type="NCBIfam" id="NF004162">
    <property type="entry name" value="PRK05627.1-5"/>
    <property type="match status" value="1"/>
</dbReference>
<organism evidence="17 18">
    <name type="scientific">Filifactor alocis (strain ATCC 35896 / CCUG 47790 / D40 B5)</name>
    <name type="common">Fusobacterium alocis</name>
    <dbReference type="NCBI Taxonomy" id="546269"/>
    <lineage>
        <taxon>Bacteria</taxon>
        <taxon>Bacillati</taxon>
        <taxon>Bacillota</taxon>
        <taxon>Clostridia</taxon>
        <taxon>Peptostreptococcales</taxon>
        <taxon>Filifactoraceae</taxon>
        <taxon>Filifactor</taxon>
    </lineage>
</organism>
<evidence type="ECO:0000256" key="8">
    <source>
        <dbReference type="ARBA" id="ARBA00022741"/>
    </source>
</evidence>
<evidence type="ECO:0000256" key="13">
    <source>
        <dbReference type="ARBA" id="ARBA00047880"/>
    </source>
</evidence>
<dbReference type="EC" id="2.7.1.26" evidence="15"/>
<comment type="pathway">
    <text evidence="3 15">Cofactor biosynthesis; FMN biosynthesis; FMN from riboflavin (ATP route): step 1/1.</text>
</comment>
<proteinExistence type="inferred from homology"/>
<keyword evidence="10 15" id="KW-0274">FAD</keyword>
<keyword evidence="6 15" id="KW-0808">Transferase</keyword>
<dbReference type="eggNOG" id="COG0196">
    <property type="taxonomic scope" value="Bacteria"/>
</dbReference>
<dbReference type="NCBIfam" id="NF004160">
    <property type="entry name" value="PRK05627.1-3"/>
    <property type="match status" value="1"/>
</dbReference>
<dbReference type="STRING" id="546269.HMPREF0389_00332"/>
<feature type="domain" description="Riboflavin kinase" evidence="16">
    <location>
        <begin position="175"/>
        <end position="301"/>
    </location>
</feature>
<dbReference type="GO" id="GO:0009231">
    <property type="term" value="P:riboflavin biosynthetic process"/>
    <property type="evidence" value="ECO:0007669"/>
    <property type="project" value="InterPro"/>
</dbReference>
<dbReference type="Gene3D" id="3.40.50.620">
    <property type="entry name" value="HUPs"/>
    <property type="match status" value="1"/>
</dbReference>
<dbReference type="GO" id="GO:0003919">
    <property type="term" value="F:FMN adenylyltransferase activity"/>
    <property type="evidence" value="ECO:0007669"/>
    <property type="project" value="UniProtKB-UniRule"/>
</dbReference>
<dbReference type="AlphaFoldDB" id="D6GRX6"/>
<keyword evidence="9 15" id="KW-0418">Kinase</keyword>
<dbReference type="HOGENOM" id="CLU_048437_0_2_9"/>
<evidence type="ECO:0000256" key="6">
    <source>
        <dbReference type="ARBA" id="ARBA00022679"/>
    </source>
</evidence>
<evidence type="ECO:0000256" key="1">
    <source>
        <dbReference type="ARBA" id="ARBA00002121"/>
    </source>
</evidence>
<comment type="pathway">
    <text evidence="2 15">Cofactor biosynthesis; FAD biosynthesis; FAD from FMN: step 1/1.</text>
</comment>
<dbReference type="Gene3D" id="2.40.30.30">
    <property type="entry name" value="Riboflavin kinase-like"/>
    <property type="match status" value="1"/>
</dbReference>
<dbReference type="CDD" id="cd02064">
    <property type="entry name" value="FAD_synthetase_N"/>
    <property type="match status" value="1"/>
</dbReference>
<dbReference type="PATRIC" id="fig|546269.5.peg.324"/>
<evidence type="ECO:0000256" key="12">
    <source>
        <dbReference type="ARBA" id="ARBA00023268"/>
    </source>
</evidence>
<keyword evidence="11 15" id="KW-0067">ATP-binding</keyword>
<evidence type="ECO:0000256" key="9">
    <source>
        <dbReference type="ARBA" id="ARBA00022777"/>
    </source>
</evidence>
<evidence type="ECO:0000256" key="15">
    <source>
        <dbReference type="PIRNR" id="PIRNR004491"/>
    </source>
</evidence>
<keyword evidence="5 15" id="KW-0288">FMN</keyword>
<sequence>MNSIAISEETVVTIGNFDGLHRGHLKLMERTLEISKQKNLKSVVFTYENHPLEYVLKKKVEKLFTNRERDAKLKELGIDTILSVPFDEEIMGMSTNDFIQEILIDKLHTKYLVLGEDAHFGKGREGSAECIQSVGSQLGLTVEIIPLFFEDGVRISSSYIRQLIKKGKVDVAKEYLGRMFAITGEVIHGKENGRKLGFPTANISYDEHTVLPALGVYNTIVEYHGKHYIGATSVGYNPTISLLNNRISLEVHILDFEKEIYGEEITVRFISKIRDEMKFNSLEELKNQISKDEILIRKQHDEKY</sequence>
<gene>
    <name evidence="17" type="primary">ribF</name>
    <name evidence="17" type="ordered locus">HMPREF0389_00332</name>
</gene>
<dbReference type="InterPro" id="IPR002606">
    <property type="entry name" value="Riboflavin_kinase_bac"/>
</dbReference>
<dbReference type="EC" id="2.7.7.2" evidence="15"/>
<dbReference type="InterPro" id="IPR014729">
    <property type="entry name" value="Rossmann-like_a/b/a_fold"/>
</dbReference>
<dbReference type="KEGG" id="faa:HMPREF0389_00332"/>
<dbReference type="PANTHER" id="PTHR22749">
    <property type="entry name" value="RIBOFLAVIN KINASE/FMN ADENYLYLTRANSFERASE"/>
    <property type="match status" value="1"/>
</dbReference>
<keyword evidence="8 15" id="KW-0547">Nucleotide-binding</keyword>
<dbReference type="UniPathway" id="UPA00277">
    <property type="reaction ID" value="UER00407"/>
</dbReference>
<evidence type="ECO:0000313" key="17">
    <source>
        <dbReference type="EMBL" id="EFE28417.2"/>
    </source>
</evidence>
<dbReference type="GO" id="GO:0009398">
    <property type="term" value="P:FMN biosynthetic process"/>
    <property type="evidence" value="ECO:0007669"/>
    <property type="project" value="UniProtKB-UniRule"/>
</dbReference>
<evidence type="ECO:0000256" key="11">
    <source>
        <dbReference type="ARBA" id="ARBA00022840"/>
    </source>
</evidence>
<dbReference type="SMART" id="SM00904">
    <property type="entry name" value="Flavokinase"/>
    <property type="match status" value="1"/>
</dbReference>
<dbReference type="UniPathway" id="UPA00276">
    <property type="reaction ID" value="UER00406"/>
</dbReference>
<evidence type="ECO:0000256" key="10">
    <source>
        <dbReference type="ARBA" id="ARBA00022827"/>
    </source>
</evidence>
<comment type="similarity">
    <text evidence="15">Belongs to the ribF family.</text>
</comment>
<dbReference type="SUPFAM" id="SSF82114">
    <property type="entry name" value="Riboflavin kinase-like"/>
    <property type="match status" value="1"/>
</dbReference>
<dbReference type="Pfam" id="PF06574">
    <property type="entry name" value="FAD_syn"/>
    <property type="match status" value="1"/>
</dbReference>
<dbReference type="Pfam" id="PF01687">
    <property type="entry name" value="Flavokinase"/>
    <property type="match status" value="1"/>
</dbReference>
<keyword evidence="18" id="KW-1185">Reference proteome</keyword>
<dbReference type="GO" id="GO:0008531">
    <property type="term" value="F:riboflavin kinase activity"/>
    <property type="evidence" value="ECO:0007669"/>
    <property type="project" value="UniProtKB-UniRule"/>
</dbReference>
<dbReference type="InterPro" id="IPR015864">
    <property type="entry name" value="FAD_synthase"/>
</dbReference>
<dbReference type="EMBL" id="CP002390">
    <property type="protein sequence ID" value="EFE28417.2"/>
    <property type="molecule type" value="Genomic_DNA"/>
</dbReference>
<evidence type="ECO:0000256" key="3">
    <source>
        <dbReference type="ARBA" id="ARBA00005201"/>
    </source>
</evidence>
<dbReference type="PANTHER" id="PTHR22749:SF6">
    <property type="entry name" value="RIBOFLAVIN KINASE"/>
    <property type="match status" value="1"/>
</dbReference>
<dbReference type="FunFam" id="2.40.30.30:FF:000003">
    <property type="entry name" value="Riboflavin biosynthesis protein"/>
    <property type="match status" value="1"/>
</dbReference>
<dbReference type="NCBIfam" id="TIGR00083">
    <property type="entry name" value="ribF"/>
    <property type="match status" value="1"/>
</dbReference>
<evidence type="ECO:0000256" key="7">
    <source>
        <dbReference type="ARBA" id="ARBA00022695"/>
    </source>
</evidence>
<dbReference type="Proteomes" id="UP000007468">
    <property type="component" value="Chromosome"/>
</dbReference>
<comment type="function">
    <text evidence="1">Catalyzes the phosphorylation of riboflavin to FMN followed by the adenylation of FMN to FAD.</text>
</comment>
<keyword evidence="7 15" id="KW-0548">Nucleotidyltransferase</keyword>
<protein>
    <recommendedName>
        <fullName evidence="15">Riboflavin biosynthesis protein</fullName>
    </recommendedName>
    <domain>
        <recommendedName>
            <fullName evidence="15">Riboflavin kinase</fullName>
            <ecNumber evidence="15">2.7.1.26</ecNumber>
        </recommendedName>
        <alternativeName>
            <fullName evidence="15">Flavokinase</fullName>
        </alternativeName>
    </domain>
    <domain>
        <recommendedName>
            <fullName evidence="15">FMN adenylyltransferase</fullName>
            <ecNumber evidence="15">2.7.7.2</ecNumber>
        </recommendedName>
        <alternativeName>
            <fullName evidence="15">FAD pyrophosphorylase</fullName>
        </alternativeName>
        <alternativeName>
            <fullName evidence="15">FAD synthase</fullName>
        </alternativeName>
    </domain>
</protein>
<keyword evidence="12" id="KW-0511">Multifunctional enzyme</keyword>
<accession>D6GRX6</accession>
<comment type="catalytic activity">
    <reaction evidence="13 15">
        <text>riboflavin + ATP = FMN + ADP + H(+)</text>
        <dbReference type="Rhea" id="RHEA:14357"/>
        <dbReference type="ChEBI" id="CHEBI:15378"/>
        <dbReference type="ChEBI" id="CHEBI:30616"/>
        <dbReference type="ChEBI" id="CHEBI:57986"/>
        <dbReference type="ChEBI" id="CHEBI:58210"/>
        <dbReference type="ChEBI" id="CHEBI:456216"/>
        <dbReference type="EC" id="2.7.1.26"/>
    </reaction>
</comment>
<evidence type="ECO:0000256" key="14">
    <source>
        <dbReference type="ARBA" id="ARBA00049494"/>
    </source>
</evidence>
<reference evidence="18" key="1">
    <citation type="submission" date="2010-12" db="EMBL/GenBank/DDBJ databases">
        <title>The genome sequence of Filifactor alocis strain ATCC 35896.</title>
        <authorList>
            <consortium name="The Broad Institute Genome Sequencing Platform"/>
            <person name="Ward D."/>
            <person name="Earl A."/>
            <person name="Feldgarden M."/>
            <person name="Young S.K."/>
            <person name="Gargeya S."/>
            <person name="Zeng Q."/>
            <person name="Alvarado L."/>
            <person name="Berlin A."/>
            <person name="Bochicchio J."/>
            <person name="Chapman S.B."/>
            <person name="Chen Z."/>
            <person name="Freedman E."/>
            <person name="Gellesch M."/>
            <person name="Goldberg J."/>
            <person name="Griggs A."/>
            <person name="Gujja S."/>
            <person name="Heilman E."/>
            <person name="Heiman D."/>
            <person name="Howarth C."/>
            <person name="Mehta T."/>
            <person name="Neiman D."/>
            <person name="Pearson M."/>
            <person name="Roberts A."/>
            <person name="Saif S."/>
            <person name="Shea T."/>
            <person name="Shenoy N."/>
            <person name="Sisk P."/>
            <person name="Stolte C."/>
            <person name="Sykes S."/>
            <person name="White J."/>
            <person name="Yandava C."/>
            <person name="Izard J."/>
            <person name="Blanton J.M."/>
            <person name="Baranova O.V."/>
            <person name="Tanner A.C."/>
            <person name="Dewhirst F.E."/>
            <person name="Haas B."/>
            <person name="Nusbaum C."/>
            <person name="Birren B."/>
        </authorList>
    </citation>
    <scope>NUCLEOTIDE SEQUENCE [LARGE SCALE GENOMIC DNA]</scope>
    <source>
        <strain evidence="18">ATCC 35896 / D40 B5</strain>
    </source>
</reference>
<name>D6GRX6_FILAD</name>
<dbReference type="InterPro" id="IPR023468">
    <property type="entry name" value="Riboflavin_kinase"/>
</dbReference>
<dbReference type="InterPro" id="IPR015865">
    <property type="entry name" value="Riboflavin_kinase_bac/euk"/>
</dbReference>
<dbReference type="PIRSF" id="PIRSF004491">
    <property type="entry name" value="FAD_Synth"/>
    <property type="match status" value="1"/>
</dbReference>
<evidence type="ECO:0000256" key="4">
    <source>
        <dbReference type="ARBA" id="ARBA00022630"/>
    </source>
</evidence>
<keyword evidence="4 15" id="KW-0285">Flavoprotein</keyword>